<keyword evidence="1" id="KW-1133">Transmembrane helix</keyword>
<dbReference type="AlphaFoldDB" id="A0A1N7NVA2"/>
<dbReference type="RefSeq" id="WP_076525856.1">
    <property type="nucleotide sequence ID" value="NZ_CP048103.1"/>
</dbReference>
<keyword evidence="3" id="KW-1185">Reference proteome</keyword>
<accession>A0A1N7NVA2</accession>
<dbReference type="PANTHER" id="PTHR37305:SF1">
    <property type="entry name" value="MEMBRANE PROTEIN"/>
    <property type="match status" value="1"/>
</dbReference>
<evidence type="ECO:0000256" key="1">
    <source>
        <dbReference type="SAM" id="Phobius"/>
    </source>
</evidence>
<feature type="transmembrane region" description="Helical" evidence="1">
    <location>
        <begin position="56"/>
        <end position="82"/>
    </location>
</feature>
<keyword evidence="1" id="KW-0812">Transmembrane</keyword>
<proteinExistence type="predicted"/>
<organism evidence="2 3">
    <name type="scientific">Kroppenstedtia eburnea</name>
    <dbReference type="NCBI Taxonomy" id="714067"/>
    <lineage>
        <taxon>Bacteria</taxon>
        <taxon>Bacillati</taxon>
        <taxon>Bacillota</taxon>
        <taxon>Bacilli</taxon>
        <taxon>Bacillales</taxon>
        <taxon>Thermoactinomycetaceae</taxon>
        <taxon>Kroppenstedtia</taxon>
    </lineage>
</organism>
<reference evidence="3" key="1">
    <citation type="submission" date="2017-01" db="EMBL/GenBank/DDBJ databases">
        <authorList>
            <person name="Varghese N."/>
            <person name="Submissions S."/>
        </authorList>
    </citation>
    <scope>NUCLEOTIDE SEQUENCE [LARGE SCALE GENOMIC DNA]</scope>
    <source>
        <strain evidence="3">DSM 45196</strain>
    </source>
</reference>
<name>A0A1N7NVA2_9BACL</name>
<dbReference type="Proteomes" id="UP000186795">
    <property type="component" value="Unassembled WGS sequence"/>
</dbReference>
<feature type="transmembrane region" description="Helical" evidence="1">
    <location>
        <begin position="103"/>
        <end position="134"/>
    </location>
</feature>
<feature type="transmembrane region" description="Helical" evidence="1">
    <location>
        <begin position="186"/>
        <end position="203"/>
    </location>
</feature>
<dbReference type="PANTHER" id="PTHR37305">
    <property type="entry name" value="INTEGRAL MEMBRANE PROTEIN-RELATED"/>
    <property type="match status" value="1"/>
</dbReference>
<keyword evidence="1" id="KW-0472">Membrane</keyword>
<dbReference type="EMBL" id="FTOD01000010">
    <property type="protein sequence ID" value="SIT02149.1"/>
    <property type="molecule type" value="Genomic_DNA"/>
</dbReference>
<feature type="transmembrane region" description="Helical" evidence="1">
    <location>
        <begin position="159"/>
        <end position="179"/>
    </location>
</feature>
<protein>
    <submittedName>
        <fullName evidence="2">ABC-2 family transporter protein</fullName>
    </submittedName>
</protein>
<feature type="transmembrane region" description="Helical" evidence="1">
    <location>
        <begin position="17"/>
        <end position="36"/>
    </location>
</feature>
<sequence length="275" mass="31283">MIRLLQAEWKRLWKRKLLWAIVGVLPVAAFAAATYYEGANRGVSPAEPQYAVVGNFPVLAMAEMLLTLFNLIVIALVATLWTEEIRSGQLRMVLLRVQTFSRVWWAKVGVLLGTVALLMLLFFGFSYLAGYWILPHADAYPLFYRAEPVDLWEGFGYNLQYYGISFLTLVAFAGFLLLAGSMCRTVTGTLGVGMAFLLFSFFYPELAGYFRPLFSDEQFFQLYFSSLPMIQWEGIVNLLADQPRRAGWLTGVLAGYTCLFGIPAYLWFSRQDQWN</sequence>
<gene>
    <name evidence="2" type="ORF">SAMN05421790_11063</name>
</gene>
<evidence type="ECO:0000313" key="3">
    <source>
        <dbReference type="Proteomes" id="UP000186795"/>
    </source>
</evidence>
<evidence type="ECO:0000313" key="2">
    <source>
        <dbReference type="EMBL" id="SIT02149.1"/>
    </source>
</evidence>
<feature type="transmembrane region" description="Helical" evidence="1">
    <location>
        <begin position="247"/>
        <end position="268"/>
    </location>
</feature>
<dbReference type="OrthoDB" id="2677990at2"/>
<dbReference type="Pfam" id="PF12730">
    <property type="entry name" value="ABC2_membrane_4"/>
    <property type="match status" value="1"/>
</dbReference>